<comment type="caution">
    <text evidence="2">The sequence shown here is derived from an EMBL/GenBank/DDBJ whole genome shotgun (WGS) entry which is preliminary data.</text>
</comment>
<sequence length="286" mass="32223">MTGKGADNKSEVSGMKKLEDTVNDGAAETRVLERVIHEHDAPGPALVLTRTNYVDWALVTRVQLQAQGLWTVVDTGVGSERDDRRALGVILRNVPPEMLRTLAVKDSAKLAWDVVKTMRMGVDRVREAKAQTRQAEFEALKFHDGESVEAFAMRLTGIVNDLELLDDPVSEHKVVLKFLRVVPRRYRQMAMAIESLCDTKNMSIEELCGRLVAVEERYNLDDEPTNSTAAGRLLLTEEEWRRDNAAESVVDTLPLCRKKKRDEERREHTNLAVGEDDGGERIVCRT</sequence>
<evidence type="ECO:0000256" key="1">
    <source>
        <dbReference type="SAM" id="MobiDB-lite"/>
    </source>
</evidence>
<feature type="region of interest" description="Disordered" evidence="1">
    <location>
        <begin position="1"/>
        <end position="20"/>
    </location>
</feature>
<dbReference type="EMBL" id="JAUUTY010000004">
    <property type="protein sequence ID" value="KAK1648181.1"/>
    <property type="molecule type" value="Genomic_DNA"/>
</dbReference>
<dbReference type="Pfam" id="PF14223">
    <property type="entry name" value="Retrotran_gag_2"/>
    <property type="match status" value="1"/>
</dbReference>
<reference evidence="2" key="1">
    <citation type="submission" date="2023-07" db="EMBL/GenBank/DDBJ databases">
        <title>A chromosome-level genome assembly of Lolium multiflorum.</title>
        <authorList>
            <person name="Chen Y."/>
            <person name="Copetti D."/>
            <person name="Kolliker R."/>
            <person name="Studer B."/>
        </authorList>
    </citation>
    <scope>NUCLEOTIDE SEQUENCE</scope>
    <source>
        <strain evidence="2">02402/16</strain>
        <tissue evidence="2">Leaf</tissue>
    </source>
</reference>
<evidence type="ECO:0000313" key="2">
    <source>
        <dbReference type="EMBL" id="KAK1648181.1"/>
    </source>
</evidence>
<dbReference type="AlphaFoldDB" id="A0AAD8W9A6"/>
<keyword evidence="3" id="KW-1185">Reference proteome</keyword>
<name>A0AAD8W9A6_LOLMU</name>
<dbReference type="PANTHER" id="PTHR35317:SF38">
    <property type="entry name" value="RNA-DIRECTED DNA POLYMERASE"/>
    <property type="match status" value="1"/>
</dbReference>
<gene>
    <name evidence="2" type="ORF">QYE76_065986</name>
</gene>
<accession>A0AAD8W9A6</accession>
<dbReference type="Proteomes" id="UP001231189">
    <property type="component" value="Unassembled WGS sequence"/>
</dbReference>
<dbReference type="PANTHER" id="PTHR35317">
    <property type="entry name" value="OS04G0629600 PROTEIN"/>
    <property type="match status" value="1"/>
</dbReference>
<evidence type="ECO:0000313" key="3">
    <source>
        <dbReference type="Proteomes" id="UP001231189"/>
    </source>
</evidence>
<proteinExistence type="predicted"/>
<protein>
    <submittedName>
        <fullName evidence="2">Uncharacterized protein</fullName>
    </submittedName>
</protein>
<organism evidence="2 3">
    <name type="scientific">Lolium multiflorum</name>
    <name type="common">Italian ryegrass</name>
    <name type="synonym">Lolium perenne subsp. multiflorum</name>
    <dbReference type="NCBI Taxonomy" id="4521"/>
    <lineage>
        <taxon>Eukaryota</taxon>
        <taxon>Viridiplantae</taxon>
        <taxon>Streptophyta</taxon>
        <taxon>Embryophyta</taxon>
        <taxon>Tracheophyta</taxon>
        <taxon>Spermatophyta</taxon>
        <taxon>Magnoliopsida</taxon>
        <taxon>Liliopsida</taxon>
        <taxon>Poales</taxon>
        <taxon>Poaceae</taxon>
        <taxon>BOP clade</taxon>
        <taxon>Pooideae</taxon>
        <taxon>Poodae</taxon>
        <taxon>Poeae</taxon>
        <taxon>Poeae Chloroplast Group 2 (Poeae type)</taxon>
        <taxon>Loliodinae</taxon>
        <taxon>Loliinae</taxon>
        <taxon>Lolium</taxon>
    </lineage>
</organism>